<organism evidence="1 2">
    <name type="scientific">Rhizophagus irregularis</name>
    <dbReference type="NCBI Taxonomy" id="588596"/>
    <lineage>
        <taxon>Eukaryota</taxon>
        <taxon>Fungi</taxon>
        <taxon>Fungi incertae sedis</taxon>
        <taxon>Mucoromycota</taxon>
        <taxon>Glomeromycotina</taxon>
        <taxon>Glomeromycetes</taxon>
        <taxon>Glomerales</taxon>
        <taxon>Glomeraceae</taxon>
        <taxon>Rhizophagus</taxon>
    </lineage>
</organism>
<reference evidence="1 2" key="1">
    <citation type="submission" date="2016-04" db="EMBL/GenBank/DDBJ databases">
        <title>Genome analyses suggest a sexual origin of heterokaryosis in a supposedly ancient asexual fungus.</title>
        <authorList>
            <person name="Ropars J."/>
            <person name="Sedzielewska K."/>
            <person name="Noel J."/>
            <person name="Charron P."/>
            <person name="Farinelli L."/>
            <person name="Marton T."/>
            <person name="Kruger M."/>
            <person name="Pelin A."/>
            <person name="Brachmann A."/>
            <person name="Corradi N."/>
        </authorList>
    </citation>
    <scope>NUCLEOTIDE SEQUENCE [LARGE SCALE GENOMIC DNA]</scope>
    <source>
        <strain evidence="1 2">C2</strain>
    </source>
</reference>
<evidence type="ECO:0000313" key="1">
    <source>
        <dbReference type="EMBL" id="PKK55674.1"/>
    </source>
</evidence>
<gene>
    <name evidence="1" type="ORF">RhiirC2_722327</name>
</gene>
<dbReference type="VEuPathDB" id="FungiDB:FUN_024986"/>
<comment type="caution">
    <text evidence="1">The sequence shown here is derived from an EMBL/GenBank/DDBJ whole genome shotgun (WGS) entry which is preliminary data.</text>
</comment>
<evidence type="ECO:0000313" key="2">
    <source>
        <dbReference type="Proteomes" id="UP000233469"/>
    </source>
</evidence>
<dbReference type="EMBL" id="LLXL01007080">
    <property type="protein sequence ID" value="PKK55674.1"/>
    <property type="molecule type" value="Genomic_DNA"/>
</dbReference>
<name>A0A2N1M1Y3_9GLOM</name>
<sequence length="306" mass="35664">MRKLAEQKANSFCYLVHWIDTNTTWGPFLYRGENATQEFVRRIDQELVAINEVLTVKHDRIETEEDKKNFAESDTCWICNGKFAVDREAVDCLEKKIWVINEKLKNSAKDGNSDEHKSLVTLILKTTKEIKNLESMDDKVWDHCHMTGKYRGSAHNSCNLKLRIEAWKTPIPVIFHNFRGYDSHLVCESVGRSVNAYQIRVVAETFERYKTMKEVFHAKNVSIRSKDHILSLVESVKKALCPIDTKRWILSDGITTLPYRHWCNMIYKNMVKDGIPHEEAEKRAIRAKLPEKYQNECTSHITSSQQ</sequence>
<reference evidence="1 2" key="2">
    <citation type="submission" date="2017-10" db="EMBL/GenBank/DDBJ databases">
        <title>Extensive intraspecific genome diversity in a model arbuscular mycorrhizal fungus.</title>
        <authorList>
            <person name="Chen E.C.H."/>
            <person name="Morin E."/>
            <person name="Baudet D."/>
            <person name="Noel J."/>
            <person name="Ndikumana S."/>
            <person name="Charron P."/>
            <person name="St-Onge C."/>
            <person name="Giorgi J."/>
            <person name="Grigoriev I.V."/>
            <person name="Roux C."/>
            <person name="Martin F.M."/>
            <person name="Corradi N."/>
        </authorList>
    </citation>
    <scope>NUCLEOTIDE SEQUENCE [LARGE SCALE GENOMIC DNA]</scope>
    <source>
        <strain evidence="1 2">C2</strain>
    </source>
</reference>
<protein>
    <submittedName>
        <fullName evidence="1">Uncharacterized protein</fullName>
    </submittedName>
</protein>
<dbReference type="SUPFAM" id="SSF54060">
    <property type="entry name" value="His-Me finger endonucleases"/>
    <property type="match status" value="1"/>
</dbReference>
<accession>A0A2N1M1Y3</accession>
<dbReference type="Proteomes" id="UP000233469">
    <property type="component" value="Unassembled WGS sequence"/>
</dbReference>
<dbReference type="InterPro" id="IPR044925">
    <property type="entry name" value="His-Me_finger_sf"/>
</dbReference>
<dbReference type="AlphaFoldDB" id="A0A2N1M1Y3"/>
<proteinExistence type="predicted"/>
<dbReference type="VEuPathDB" id="FungiDB:RhiirA1_471939"/>